<feature type="transmembrane region" description="Helical" evidence="2">
    <location>
        <begin position="103"/>
        <end position="123"/>
    </location>
</feature>
<evidence type="ECO:0000313" key="4">
    <source>
        <dbReference type="Proteomes" id="UP001202674"/>
    </source>
</evidence>
<feature type="transmembrane region" description="Helical" evidence="2">
    <location>
        <begin position="207"/>
        <end position="226"/>
    </location>
</feature>
<protein>
    <submittedName>
        <fullName evidence="3">Uncharacterized protein</fullName>
    </submittedName>
</protein>
<sequence>MRKLINKAKKPLKNVLKPLAPVIVVGITVAMMIVLLVLAMDWGYLAPAVGVPFAESTIQPIRVLFLSGFLVGVLFGSLALLYRRYREALADRWDGYSTWLKSMIAGVASSLLTAVGLGVAVALDWIPISLVFFGVLVTWPIVVGMILLGYRRGPRSTSAGTSIRTAYVLTRGLEPRTLSAIVGLLVAIATGLIVSGIANWWVGGVSLWIPVVLAGVTWAAITLVAYNRYDAALVERTELTIERLQPSSSRAVTELTVANTAGRTVDLSSALIRDTDLDLYRPEFAMTLKPGQQGTFEITGDFSLEPNDDSTELPLGYDLKLGADTPAIFTTDGAVHYLQWTENTAQVIGRDSADHLVTDDRGTTRDASSRTGRTPPAAGEGVPQD</sequence>
<feature type="transmembrane region" description="Helical" evidence="2">
    <location>
        <begin position="60"/>
        <end position="82"/>
    </location>
</feature>
<accession>A0AAE3K2M1</accession>
<gene>
    <name evidence="3" type="ORF">AArcSt11_00175</name>
</gene>
<dbReference type="Proteomes" id="UP001202674">
    <property type="component" value="Unassembled WGS sequence"/>
</dbReference>
<keyword evidence="2" id="KW-0472">Membrane</keyword>
<feature type="transmembrane region" description="Helical" evidence="2">
    <location>
        <begin position="129"/>
        <end position="150"/>
    </location>
</feature>
<proteinExistence type="predicted"/>
<keyword evidence="2" id="KW-1133">Transmembrane helix</keyword>
<feature type="region of interest" description="Disordered" evidence="1">
    <location>
        <begin position="351"/>
        <end position="385"/>
    </location>
</feature>
<name>A0AAE3K2M1_9EURY</name>
<comment type="caution">
    <text evidence="3">The sequence shown here is derived from an EMBL/GenBank/DDBJ whole genome shotgun (WGS) entry which is preliminary data.</text>
</comment>
<organism evidence="3 4">
    <name type="scientific">Natranaeroarchaeum aerophilus</name>
    <dbReference type="NCBI Taxonomy" id="2917711"/>
    <lineage>
        <taxon>Archaea</taxon>
        <taxon>Methanobacteriati</taxon>
        <taxon>Methanobacteriota</taxon>
        <taxon>Stenosarchaea group</taxon>
        <taxon>Halobacteria</taxon>
        <taxon>Halobacteriales</taxon>
        <taxon>Natronoarchaeaceae</taxon>
        <taxon>Natranaeroarchaeum</taxon>
    </lineage>
</organism>
<dbReference type="AlphaFoldDB" id="A0AAE3K2M1"/>
<feature type="transmembrane region" description="Helical" evidence="2">
    <location>
        <begin position="178"/>
        <end position="201"/>
    </location>
</feature>
<dbReference type="RefSeq" id="WP_250593603.1">
    <property type="nucleotide sequence ID" value="NZ_JAKRVY010000001.1"/>
</dbReference>
<evidence type="ECO:0000256" key="1">
    <source>
        <dbReference type="SAM" id="MobiDB-lite"/>
    </source>
</evidence>
<evidence type="ECO:0000256" key="2">
    <source>
        <dbReference type="SAM" id="Phobius"/>
    </source>
</evidence>
<feature type="compositionally biased region" description="Basic and acidic residues" evidence="1">
    <location>
        <begin position="351"/>
        <end position="368"/>
    </location>
</feature>
<keyword evidence="2" id="KW-0812">Transmembrane</keyword>
<dbReference type="EMBL" id="JAKRVY010000001">
    <property type="protein sequence ID" value="MCL9812067.1"/>
    <property type="molecule type" value="Genomic_DNA"/>
</dbReference>
<reference evidence="3 4" key="1">
    <citation type="journal article" date="2022" name="Syst. Appl. Microbiol.">
        <title>Natronocalculus amylovorans gen. nov., sp. nov., and Natranaeroarchaeum aerophilus sp. nov., dominant culturable amylolytic natronoarchaea from hypersaline soda lakes in southwestern Siberia.</title>
        <authorList>
            <person name="Sorokin D.Y."/>
            <person name="Elcheninov A.G."/>
            <person name="Khizhniak T.V."/>
            <person name="Koenen M."/>
            <person name="Bale N.J."/>
            <person name="Damste J.S.S."/>
            <person name="Kublanov I.V."/>
        </authorList>
    </citation>
    <scope>NUCLEOTIDE SEQUENCE [LARGE SCALE GENOMIC DNA]</scope>
    <source>
        <strain evidence="3 4">AArc-St1-1</strain>
    </source>
</reference>
<feature type="transmembrane region" description="Helical" evidence="2">
    <location>
        <begin position="20"/>
        <end position="40"/>
    </location>
</feature>
<evidence type="ECO:0000313" key="3">
    <source>
        <dbReference type="EMBL" id="MCL9812067.1"/>
    </source>
</evidence>
<keyword evidence="4" id="KW-1185">Reference proteome</keyword>